<evidence type="ECO:0000313" key="2">
    <source>
        <dbReference type="Proteomes" id="UP001470230"/>
    </source>
</evidence>
<gene>
    <name evidence="1" type="ORF">M9Y10_016661</name>
</gene>
<proteinExistence type="predicted"/>
<reference evidence="1 2" key="1">
    <citation type="submission" date="2024-04" db="EMBL/GenBank/DDBJ databases">
        <title>Tritrichomonas musculus Genome.</title>
        <authorList>
            <person name="Alves-Ferreira E."/>
            <person name="Grigg M."/>
            <person name="Lorenzi H."/>
            <person name="Galac M."/>
        </authorList>
    </citation>
    <scope>NUCLEOTIDE SEQUENCE [LARGE SCALE GENOMIC DNA]</scope>
    <source>
        <strain evidence="1 2">EAF2021</strain>
    </source>
</reference>
<dbReference type="EMBL" id="JAPFFF010000021">
    <property type="protein sequence ID" value="KAK8854111.1"/>
    <property type="molecule type" value="Genomic_DNA"/>
</dbReference>
<sequence length="83" mass="10119">MDINYITIWFRFAEDYSTKRRKVKIIEYEFENARRNNDPEQLISFLKFTLNNDSELSISDEEDLNEEEEEKNPLCQCFKMLNI</sequence>
<evidence type="ECO:0000313" key="1">
    <source>
        <dbReference type="EMBL" id="KAK8854111.1"/>
    </source>
</evidence>
<protein>
    <submittedName>
        <fullName evidence="1">Uncharacterized protein</fullName>
    </submittedName>
</protein>
<comment type="caution">
    <text evidence="1">The sequence shown here is derived from an EMBL/GenBank/DDBJ whole genome shotgun (WGS) entry which is preliminary data.</text>
</comment>
<organism evidence="1 2">
    <name type="scientific">Tritrichomonas musculus</name>
    <dbReference type="NCBI Taxonomy" id="1915356"/>
    <lineage>
        <taxon>Eukaryota</taxon>
        <taxon>Metamonada</taxon>
        <taxon>Parabasalia</taxon>
        <taxon>Tritrichomonadida</taxon>
        <taxon>Tritrichomonadidae</taxon>
        <taxon>Tritrichomonas</taxon>
    </lineage>
</organism>
<accession>A0ABR2HWX3</accession>
<keyword evidence="2" id="KW-1185">Reference proteome</keyword>
<dbReference type="Proteomes" id="UP001470230">
    <property type="component" value="Unassembled WGS sequence"/>
</dbReference>
<name>A0ABR2HWX3_9EUKA</name>